<feature type="transmembrane region" description="Helical" evidence="3">
    <location>
        <begin position="39"/>
        <end position="64"/>
    </location>
</feature>
<dbReference type="SMART" id="SM00054">
    <property type="entry name" value="EFh"/>
    <property type="match status" value="3"/>
</dbReference>
<feature type="domain" description="EF-hand" evidence="4">
    <location>
        <begin position="690"/>
        <end position="725"/>
    </location>
</feature>
<name>A0AAD3HTD0_9CHLO</name>
<dbReference type="PANTHER" id="PTHR46857:SF2">
    <property type="entry name" value="F-BOX ONLY PROTEIN 16"/>
    <property type="match status" value="1"/>
</dbReference>
<dbReference type="Proteomes" id="UP001054857">
    <property type="component" value="Unassembled WGS sequence"/>
</dbReference>
<dbReference type="GO" id="GO:0005509">
    <property type="term" value="F:calcium ion binding"/>
    <property type="evidence" value="ECO:0007669"/>
    <property type="project" value="InterPro"/>
</dbReference>
<feature type="compositionally biased region" description="Low complexity" evidence="2">
    <location>
        <begin position="446"/>
        <end position="463"/>
    </location>
</feature>
<keyword evidence="3" id="KW-1133">Transmembrane helix</keyword>
<feature type="region of interest" description="Disordered" evidence="2">
    <location>
        <begin position="95"/>
        <end position="133"/>
    </location>
</feature>
<feature type="compositionally biased region" description="Low complexity" evidence="2">
    <location>
        <begin position="420"/>
        <end position="438"/>
    </location>
</feature>
<feature type="domain" description="EF-hand" evidence="4">
    <location>
        <begin position="652"/>
        <end position="687"/>
    </location>
</feature>
<dbReference type="InterPro" id="IPR052805">
    <property type="entry name" value="GEF_Ubiquitin-Prot_Reg"/>
</dbReference>
<proteinExistence type="predicted"/>
<reference evidence="5 6" key="1">
    <citation type="journal article" date="2021" name="Sci. Rep.">
        <title>Genome sequencing of the multicellular alga Astrephomene provides insights into convergent evolution of germ-soma differentiation.</title>
        <authorList>
            <person name="Yamashita S."/>
            <person name="Yamamoto K."/>
            <person name="Matsuzaki R."/>
            <person name="Suzuki S."/>
            <person name="Yamaguchi H."/>
            <person name="Hirooka S."/>
            <person name="Minakuchi Y."/>
            <person name="Miyagishima S."/>
            <person name="Kawachi M."/>
            <person name="Toyoda A."/>
            <person name="Nozaki H."/>
        </authorList>
    </citation>
    <scope>NUCLEOTIDE SEQUENCE [LARGE SCALE GENOMIC DNA]</scope>
    <source>
        <strain evidence="5 6">NIES-4017</strain>
    </source>
</reference>
<feature type="compositionally biased region" description="Low complexity" evidence="2">
    <location>
        <begin position="493"/>
        <end position="504"/>
    </location>
</feature>
<dbReference type="InterPro" id="IPR018247">
    <property type="entry name" value="EF_Hand_1_Ca_BS"/>
</dbReference>
<keyword evidence="3" id="KW-0472">Membrane</keyword>
<dbReference type="PANTHER" id="PTHR46857">
    <property type="entry name" value="EPITHELIAL CELL-TRANSFORMING SEQUENCE 2 ONCOGENE-LIKE"/>
    <property type="match status" value="1"/>
</dbReference>
<dbReference type="PROSITE" id="PS00018">
    <property type="entry name" value="EF_HAND_1"/>
    <property type="match status" value="2"/>
</dbReference>
<feature type="domain" description="EF-hand" evidence="4">
    <location>
        <begin position="559"/>
        <end position="588"/>
    </location>
</feature>
<feature type="compositionally biased region" description="Low complexity" evidence="2">
    <location>
        <begin position="113"/>
        <end position="128"/>
    </location>
</feature>
<dbReference type="SUPFAM" id="SSF47473">
    <property type="entry name" value="EF-hand"/>
    <property type="match status" value="1"/>
</dbReference>
<feature type="compositionally biased region" description="Low complexity" evidence="2">
    <location>
        <begin position="513"/>
        <end position="539"/>
    </location>
</feature>
<evidence type="ECO:0000256" key="2">
    <source>
        <dbReference type="SAM" id="MobiDB-lite"/>
    </source>
</evidence>
<evidence type="ECO:0000259" key="4">
    <source>
        <dbReference type="PROSITE" id="PS50222"/>
    </source>
</evidence>
<evidence type="ECO:0000256" key="3">
    <source>
        <dbReference type="SAM" id="Phobius"/>
    </source>
</evidence>
<evidence type="ECO:0000313" key="5">
    <source>
        <dbReference type="EMBL" id="GFR52147.1"/>
    </source>
</evidence>
<keyword evidence="1" id="KW-0106">Calcium</keyword>
<dbReference type="Gene3D" id="1.10.238.10">
    <property type="entry name" value="EF-hand"/>
    <property type="match status" value="2"/>
</dbReference>
<feature type="compositionally biased region" description="Low complexity" evidence="2">
    <location>
        <begin position="896"/>
        <end position="950"/>
    </location>
</feature>
<dbReference type="PROSITE" id="PS50222">
    <property type="entry name" value="EF_HAND_2"/>
    <property type="match status" value="3"/>
</dbReference>
<feature type="compositionally biased region" description="Pro residues" evidence="2">
    <location>
        <begin position="479"/>
        <end position="492"/>
    </location>
</feature>
<dbReference type="AlphaFoldDB" id="A0AAD3HTD0"/>
<dbReference type="InterPro" id="IPR011992">
    <property type="entry name" value="EF-hand-dom_pair"/>
</dbReference>
<dbReference type="InterPro" id="IPR025592">
    <property type="entry name" value="DUF4347"/>
</dbReference>
<feature type="region of interest" description="Disordered" evidence="2">
    <location>
        <begin position="815"/>
        <end position="950"/>
    </location>
</feature>
<comment type="caution">
    <text evidence="5">The sequence shown here is derived from an EMBL/GenBank/DDBJ whole genome shotgun (WGS) entry which is preliminary data.</text>
</comment>
<feature type="compositionally biased region" description="Low complexity" evidence="2">
    <location>
        <begin position="822"/>
        <end position="836"/>
    </location>
</feature>
<sequence>MQACSRLGGFLALSGTLSSKSMLCPPARRQLASVLVNHTFLWAIIVLVIVVGLALLAVLIWAIVTKCGRAKSAPVVPTNLPEKAADVERGVQVEGLGERGSANRGANTPPPGQTMTGPQQPAGPPRAGSLVPVPPWVEDPQRLPPGIVLAPLPPVSYSPLVSNPRLPGEPPYERLVLISSRVHQADRVARAVLPNVAYVVYDWKNFTLQELIRYVRRTLGPHKVLSIAVVAPGNKPGTVGLLEGAGTSPEKLATKTELSQFWRVLSGCVALSGTADGRRIDLLGCRVVEAPREGAALLKELWNLTTVPFAAADDALGGYMLCTFMEEPVTKQLSLIACSIPAIDLYFNRYAMLGITAPDGGGEVLAATAAAAAPLPPGPPPPEALVPVGTAPPLAAAHAPAPAGAAPAPAPAAPAAIEGAVQAHAAPSPPQQQQQLQPPAQPPPASVAAAAPSSSSAVPVQAAPQPPPSAVVPAAAPAAAPPPAAASQPPPAQAALPQPASTAPPAQPPASPSPAAATAAATAAAPTSRAAARPSPSVPGQDVFSRLSQALLQRGLTPEAAFALHDRDRNGKLTTQELTALMRAYVPDATAMDIKHFHALMQMDTDQEADDDLLTQHEFVTGLPENVRIQEAVRAGRDDDEVVLRLQEYLTENEAIIRDTFKDFDENGDGFLDHSELQQLVACIPGLDPHEKKFVMAFLYHHDHNKDARISLDELQAALAGFASPAPAVAHAAAVAAAAPQQPQQQQQAAVPVAAGPVAAAPAPALAAAPAPAAALVPPTVPAAAAAAAVPQAAAAAPPAVPLAPPALPAPSPALPPPAMPPAASAAPAAPAAAAPAPGPPPKPATDPLPPAAAAAAPAPFQAAAQQAAAAVQDPEQQQPASEVAPQVPEAPLPLLPRTSLSPLAPLAPLSGLPLGPPLGGRLAPLAPLAPLGGLPRPGALAPLAPLGQR</sequence>
<organism evidence="5 6">
    <name type="scientific">Astrephomene gubernaculifera</name>
    <dbReference type="NCBI Taxonomy" id="47775"/>
    <lineage>
        <taxon>Eukaryota</taxon>
        <taxon>Viridiplantae</taxon>
        <taxon>Chlorophyta</taxon>
        <taxon>core chlorophytes</taxon>
        <taxon>Chlorophyceae</taxon>
        <taxon>CS clade</taxon>
        <taxon>Chlamydomonadales</taxon>
        <taxon>Astrephomenaceae</taxon>
        <taxon>Astrephomene</taxon>
    </lineage>
</organism>
<dbReference type="Pfam" id="PF14252">
    <property type="entry name" value="DUF4347"/>
    <property type="match status" value="1"/>
</dbReference>
<dbReference type="InterPro" id="IPR002048">
    <property type="entry name" value="EF_hand_dom"/>
</dbReference>
<dbReference type="Pfam" id="PF13499">
    <property type="entry name" value="EF-hand_7"/>
    <property type="match status" value="1"/>
</dbReference>
<protein>
    <recommendedName>
        <fullName evidence="4">EF-hand domain-containing protein</fullName>
    </recommendedName>
</protein>
<accession>A0AAD3HTD0</accession>
<keyword evidence="3" id="KW-0812">Transmembrane</keyword>
<keyword evidence="6" id="KW-1185">Reference proteome</keyword>
<feature type="region of interest" description="Disordered" evidence="2">
    <location>
        <begin position="420"/>
        <end position="542"/>
    </location>
</feature>
<evidence type="ECO:0000256" key="1">
    <source>
        <dbReference type="ARBA" id="ARBA00022837"/>
    </source>
</evidence>
<feature type="compositionally biased region" description="Pro residues" evidence="2">
    <location>
        <begin position="837"/>
        <end position="851"/>
    </location>
</feature>
<feature type="compositionally biased region" description="Low complexity" evidence="2">
    <location>
        <begin position="852"/>
        <end position="881"/>
    </location>
</feature>
<dbReference type="EMBL" id="BMAR01000058">
    <property type="protein sequence ID" value="GFR52147.1"/>
    <property type="molecule type" value="Genomic_DNA"/>
</dbReference>
<gene>
    <name evidence="5" type="ORF">Agub_g14662</name>
</gene>
<evidence type="ECO:0000313" key="6">
    <source>
        <dbReference type="Proteomes" id="UP001054857"/>
    </source>
</evidence>